<dbReference type="InterPro" id="IPR006140">
    <property type="entry name" value="D-isomer_DH_NAD-bd"/>
</dbReference>
<dbReference type="PANTHER" id="PTHR42789:SF1">
    <property type="entry name" value="D-ISOMER SPECIFIC 2-HYDROXYACID DEHYDROGENASE FAMILY PROTEIN (AFU_ORTHOLOGUE AFUA_6G10090)"/>
    <property type="match status" value="1"/>
</dbReference>
<dbReference type="InterPro" id="IPR036291">
    <property type="entry name" value="NAD(P)-bd_dom_sf"/>
</dbReference>
<dbReference type="GO" id="GO:0003714">
    <property type="term" value="F:transcription corepressor activity"/>
    <property type="evidence" value="ECO:0007669"/>
    <property type="project" value="InterPro"/>
</dbReference>
<dbReference type="InterPro" id="IPR043322">
    <property type="entry name" value="CtBP"/>
</dbReference>
<dbReference type="Pfam" id="PF00389">
    <property type="entry name" value="2-Hacid_dh"/>
    <property type="match status" value="1"/>
</dbReference>
<dbReference type="InterPro" id="IPR006139">
    <property type="entry name" value="D-isomer_2_OHA_DH_cat_dom"/>
</dbReference>
<dbReference type="GO" id="GO:0051287">
    <property type="term" value="F:NAD binding"/>
    <property type="evidence" value="ECO:0007669"/>
    <property type="project" value="InterPro"/>
</dbReference>
<evidence type="ECO:0000259" key="6">
    <source>
        <dbReference type="Pfam" id="PF02826"/>
    </source>
</evidence>
<evidence type="ECO:0000256" key="4">
    <source>
        <dbReference type="RuleBase" id="RU003719"/>
    </source>
</evidence>
<comment type="similarity">
    <text evidence="1 4">Belongs to the D-isomer specific 2-hydroxyacid dehydrogenase family.</text>
</comment>
<name>A0A1G9DNC1_9GAMM</name>
<dbReference type="EMBL" id="FNES01000022">
    <property type="protein sequence ID" value="SDK65275.1"/>
    <property type="molecule type" value="Genomic_DNA"/>
</dbReference>
<dbReference type="SUPFAM" id="SSF51735">
    <property type="entry name" value="NAD(P)-binding Rossmann-fold domains"/>
    <property type="match status" value="1"/>
</dbReference>
<feature type="domain" description="D-isomer specific 2-hydroxyacid dehydrogenase NAD-binding" evidence="6">
    <location>
        <begin position="110"/>
        <end position="286"/>
    </location>
</feature>
<dbReference type="InterPro" id="IPR029753">
    <property type="entry name" value="D-isomer_DH_CS"/>
</dbReference>
<dbReference type="Gene3D" id="3.40.50.720">
    <property type="entry name" value="NAD(P)-binding Rossmann-like Domain"/>
    <property type="match status" value="2"/>
</dbReference>
<feature type="domain" description="D-isomer specific 2-hydroxyacid dehydrogenase catalytic" evidence="5">
    <location>
        <begin position="6"/>
        <end position="318"/>
    </location>
</feature>
<keyword evidence="8" id="KW-1185">Reference proteome</keyword>
<dbReference type="InterPro" id="IPR050857">
    <property type="entry name" value="D-2-hydroxyacid_DH"/>
</dbReference>
<dbReference type="Proteomes" id="UP000198525">
    <property type="component" value="Unassembled WGS sequence"/>
</dbReference>
<accession>A0A1G9DNC1</accession>
<dbReference type="RefSeq" id="WP_176761568.1">
    <property type="nucleotide sequence ID" value="NZ_FNES01000022.1"/>
</dbReference>
<dbReference type="AlphaFoldDB" id="A0A1G9DNC1"/>
<dbReference type="SUPFAM" id="SSF52283">
    <property type="entry name" value="Formate/glycerate dehydrogenase catalytic domain-like"/>
    <property type="match status" value="1"/>
</dbReference>
<dbReference type="CDD" id="cd05299">
    <property type="entry name" value="CtBP_dh"/>
    <property type="match status" value="1"/>
</dbReference>
<protein>
    <submittedName>
        <fullName evidence="7">D-3-phosphoglycerate dehydrogenase</fullName>
    </submittedName>
</protein>
<sequence>MKPSVLMTDTIFPDTSLEQEVFAEEGIEFTLSPSQDVKTLAESGKSADALLVVYASVGADIIEQLERCKVIVRAGIGYNNVDLEAASRKGIRVANVPDYCQGEVADHTLGIFLALARRICHLNRRVKEGNWNANEGKSAPRLQGKTFGLLGCGAIGQEVAQRAMAFGLEVVAYDPYASPEALSQHGIRKIEDIDQLYREADFLSLHLPLTESTKHIIDRTALSKMKRSAMIINTSRGGLIEENDLYTALVENRIAGAAIDVLETEPPQSTPALFGLDNVIITPHTAFLSQDSVAELRKKASLEVARTLRLGTPAHPVN</sequence>
<proteinExistence type="inferred from homology"/>
<evidence type="ECO:0000256" key="3">
    <source>
        <dbReference type="ARBA" id="ARBA00023027"/>
    </source>
</evidence>
<dbReference type="FunFam" id="3.40.50.720:FF:000203">
    <property type="entry name" value="D-3-phosphoglycerate dehydrogenase (SerA)"/>
    <property type="match status" value="1"/>
</dbReference>
<organism evidence="7 8">
    <name type="scientific">Billgrantia gudaonensis</name>
    <dbReference type="NCBI Taxonomy" id="376427"/>
    <lineage>
        <taxon>Bacteria</taxon>
        <taxon>Pseudomonadati</taxon>
        <taxon>Pseudomonadota</taxon>
        <taxon>Gammaproteobacteria</taxon>
        <taxon>Oceanospirillales</taxon>
        <taxon>Halomonadaceae</taxon>
        <taxon>Billgrantia</taxon>
    </lineage>
</organism>
<keyword evidence="2 4" id="KW-0560">Oxidoreductase</keyword>
<dbReference type="Pfam" id="PF02826">
    <property type="entry name" value="2-Hacid_dh_C"/>
    <property type="match status" value="1"/>
</dbReference>
<reference evidence="7 8" key="1">
    <citation type="submission" date="2016-10" db="EMBL/GenBank/DDBJ databases">
        <authorList>
            <person name="de Groot N.N."/>
        </authorList>
    </citation>
    <scope>NUCLEOTIDE SEQUENCE [LARGE SCALE GENOMIC DNA]</scope>
    <source>
        <strain evidence="7 8">CGMCC 1.6133</strain>
    </source>
</reference>
<dbReference type="PANTHER" id="PTHR42789">
    <property type="entry name" value="D-ISOMER SPECIFIC 2-HYDROXYACID DEHYDROGENASE FAMILY PROTEIN (AFU_ORTHOLOGUE AFUA_6G10090)"/>
    <property type="match status" value="1"/>
</dbReference>
<evidence type="ECO:0000259" key="5">
    <source>
        <dbReference type="Pfam" id="PF00389"/>
    </source>
</evidence>
<dbReference type="STRING" id="376427.SAMN04487954_12232"/>
<dbReference type="GO" id="GO:0016616">
    <property type="term" value="F:oxidoreductase activity, acting on the CH-OH group of donors, NAD or NADP as acceptor"/>
    <property type="evidence" value="ECO:0007669"/>
    <property type="project" value="InterPro"/>
</dbReference>
<dbReference type="PROSITE" id="PS00670">
    <property type="entry name" value="D_2_HYDROXYACID_DH_2"/>
    <property type="match status" value="1"/>
</dbReference>
<evidence type="ECO:0000313" key="7">
    <source>
        <dbReference type="EMBL" id="SDK65275.1"/>
    </source>
</evidence>
<evidence type="ECO:0000313" key="8">
    <source>
        <dbReference type="Proteomes" id="UP000198525"/>
    </source>
</evidence>
<evidence type="ECO:0000256" key="2">
    <source>
        <dbReference type="ARBA" id="ARBA00023002"/>
    </source>
</evidence>
<gene>
    <name evidence="7" type="ORF">SAMN04487954_12232</name>
</gene>
<keyword evidence="3" id="KW-0520">NAD</keyword>
<dbReference type="PROSITE" id="PS00671">
    <property type="entry name" value="D_2_HYDROXYACID_DH_3"/>
    <property type="match status" value="1"/>
</dbReference>
<evidence type="ECO:0000256" key="1">
    <source>
        <dbReference type="ARBA" id="ARBA00005854"/>
    </source>
</evidence>